<comment type="similarity">
    <text evidence="2 8">Belongs to the glycosyl hydrolase 32 family.</text>
</comment>
<reference evidence="13" key="1">
    <citation type="submission" date="2016-10" db="EMBL/GenBank/DDBJ databases">
        <authorList>
            <person name="Varghese N."/>
            <person name="Submissions S."/>
        </authorList>
    </citation>
    <scope>NUCLEOTIDE SEQUENCE [LARGE SCALE GENOMIC DNA]</scope>
    <source>
        <strain evidence="13">SP</strain>
    </source>
</reference>
<evidence type="ECO:0000256" key="4">
    <source>
        <dbReference type="ARBA" id="ARBA00019623"/>
    </source>
</evidence>
<comment type="catalytic activity">
    <reaction evidence="8">
        <text>Hydrolysis of terminal non-reducing beta-D-fructofuranoside residues in beta-D-fructofuranosides.</text>
        <dbReference type="EC" id="3.2.1.26"/>
    </reaction>
</comment>
<evidence type="ECO:0000256" key="3">
    <source>
        <dbReference type="ARBA" id="ARBA00012758"/>
    </source>
</evidence>
<dbReference type="PANTHER" id="PTHR43101:SF1">
    <property type="entry name" value="BETA-FRUCTOSIDASE"/>
    <property type="match status" value="1"/>
</dbReference>
<dbReference type="SUPFAM" id="SSF49899">
    <property type="entry name" value="Concanavalin A-like lectins/glucanases"/>
    <property type="match status" value="1"/>
</dbReference>
<dbReference type="Gene3D" id="2.60.120.560">
    <property type="entry name" value="Exo-inulinase, domain 1"/>
    <property type="match status" value="1"/>
</dbReference>
<evidence type="ECO:0000313" key="12">
    <source>
        <dbReference type="EMBL" id="SDY27698.1"/>
    </source>
</evidence>
<dbReference type="Pfam" id="PF08244">
    <property type="entry name" value="Glyco_hydro_32C"/>
    <property type="match status" value="1"/>
</dbReference>
<dbReference type="CDD" id="cd18623">
    <property type="entry name" value="GH32_ScrB-like"/>
    <property type="match status" value="1"/>
</dbReference>
<dbReference type="EC" id="3.2.1.26" evidence="3 8"/>
<dbReference type="GO" id="GO:0004564">
    <property type="term" value="F:beta-fructofuranosidase activity"/>
    <property type="evidence" value="ECO:0007669"/>
    <property type="project" value="UniProtKB-EC"/>
</dbReference>
<feature type="domain" description="Glycosyl hydrolase family 32 C-terminal" evidence="11">
    <location>
        <begin position="341"/>
        <end position="471"/>
    </location>
</feature>
<dbReference type="NCBIfam" id="TIGR01322">
    <property type="entry name" value="scrB_fam"/>
    <property type="match status" value="1"/>
</dbReference>
<dbReference type="InterPro" id="IPR001362">
    <property type="entry name" value="Glyco_hydro_32"/>
</dbReference>
<dbReference type="OrthoDB" id="9759709at2"/>
<name>A0A1H3IKU4_9BACI</name>
<evidence type="ECO:0000256" key="1">
    <source>
        <dbReference type="ARBA" id="ARBA00004914"/>
    </source>
</evidence>
<dbReference type="EMBL" id="FNPI01000001">
    <property type="protein sequence ID" value="SDY27698.1"/>
    <property type="molecule type" value="Genomic_DNA"/>
</dbReference>
<evidence type="ECO:0000256" key="6">
    <source>
        <dbReference type="ARBA" id="ARBA00023295"/>
    </source>
</evidence>
<evidence type="ECO:0000259" key="11">
    <source>
        <dbReference type="Pfam" id="PF08244"/>
    </source>
</evidence>
<keyword evidence="9" id="KW-0963">Cytoplasm</keyword>
<keyword evidence="9" id="KW-0119">Carbohydrate metabolism</keyword>
<keyword evidence="6 8" id="KW-0326">Glycosidase</keyword>
<dbReference type="Proteomes" id="UP000198935">
    <property type="component" value="Unassembled WGS sequence"/>
</dbReference>
<dbReference type="Pfam" id="PF00251">
    <property type="entry name" value="Glyco_hydro_32N"/>
    <property type="match status" value="1"/>
</dbReference>
<dbReference type="UniPathway" id="UPA00238"/>
<evidence type="ECO:0000256" key="5">
    <source>
        <dbReference type="ARBA" id="ARBA00022801"/>
    </source>
</evidence>
<proteinExistence type="inferred from homology"/>
<evidence type="ECO:0000256" key="8">
    <source>
        <dbReference type="RuleBase" id="RU362110"/>
    </source>
</evidence>
<feature type="domain" description="Glycosyl hydrolase family 32 N-terminal" evidence="10">
    <location>
        <begin position="33"/>
        <end position="338"/>
    </location>
</feature>
<dbReference type="PANTHER" id="PTHR43101">
    <property type="entry name" value="BETA-FRUCTOSIDASE"/>
    <property type="match status" value="1"/>
</dbReference>
<dbReference type="InterPro" id="IPR018053">
    <property type="entry name" value="Glyco_hydro_32_AS"/>
</dbReference>
<evidence type="ECO:0000256" key="2">
    <source>
        <dbReference type="ARBA" id="ARBA00009902"/>
    </source>
</evidence>
<dbReference type="InterPro" id="IPR013189">
    <property type="entry name" value="Glyco_hydro_32_C"/>
</dbReference>
<gene>
    <name evidence="12" type="ORF">SAMN05421736_101843</name>
</gene>
<dbReference type="AlphaFoldDB" id="A0A1H3IKU4"/>
<protein>
    <recommendedName>
        <fullName evidence="4 8">Sucrose-6-phosphate hydrolase</fullName>
        <ecNumber evidence="3 8">3.2.1.26</ecNumber>
    </recommendedName>
    <alternativeName>
        <fullName evidence="7 9">Invertase</fullName>
    </alternativeName>
</protein>
<dbReference type="InterPro" id="IPR023296">
    <property type="entry name" value="Glyco_hydro_beta-prop_sf"/>
</dbReference>
<dbReference type="InterPro" id="IPR013320">
    <property type="entry name" value="ConA-like_dom_sf"/>
</dbReference>
<evidence type="ECO:0000256" key="9">
    <source>
        <dbReference type="RuleBase" id="RU365015"/>
    </source>
</evidence>
<evidence type="ECO:0000313" key="13">
    <source>
        <dbReference type="Proteomes" id="UP000198935"/>
    </source>
</evidence>
<sequence>MLQTKQQIIDKLHKELEEQAKNNKPDPYRLAYHLMPPMGLLNDPNGFIQFNGVYHLFFQWNPFATEHGSKCWGHYTSGDFVHWKHEAVALTPSDWFDRNGCYSGSAIEKDGKLIVFYTGNVKNEQGERETYQCMAVSEDGVHFEKKGPVLSLPPGYTAHFRDPKVWQHNGRWYMIIGAQSSDETGKAVLFTSTDLESWEHLGAVAGAHVNQLGDFGYMWECPDLFPLGDKDVFIVSPQGIAPDGYLYNNLYQSGYFIGKLDYINAAFTHGDFTELDRGFDFYAPQTTMDDKGRRLLFAWMGLPEENEDSHPTRENGWIHAMTLPRCLELRGDKLFQKPAEELQQLRKKKVEHKNVILDTCPQKLDGIRGTAAELLIILNEEVGPDTTFTVSIREEAEITFDSTLKRLTLSRLRFAAKTKEYRHCRLAHLNSLQIFIDTSSIEIFVNDGEEVFTARIFPDPGNDTITFAANSRLSFNVTKWDMSFVLPGN</sequence>
<organism evidence="12 13">
    <name type="scientific">Evansella caseinilytica</name>
    <dbReference type="NCBI Taxonomy" id="1503961"/>
    <lineage>
        <taxon>Bacteria</taxon>
        <taxon>Bacillati</taxon>
        <taxon>Bacillota</taxon>
        <taxon>Bacilli</taxon>
        <taxon>Bacillales</taxon>
        <taxon>Bacillaceae</taxon>
        <taxon>Evansella</taxon>
    </lineage>
</organism>
<dbReference type="InterPro" id="IPR051214">
    <property type="entry name" value="GH32_Enzymes"/>
</dbReference>
<evidence type="ECO:0000256" key="7">
    <source>
        <dbReference type="ARBA" id="ARBA00033367"/>
    </source>
</evidence>
<dbReference type="STRING" id="1503961.SAMN05421736_101843"/>
<dbReference type="Gene3D" id="2.115.10.20">
    <property type="entry name" value="Glycosyl hydrolase domain, family 43"/>
    <property type="match status" value="1"/>
</dbReference>
<dbReference type="PROSITE" id="PS00609">
    <property type="entry name" value="GLYCOSYL_HYDROL_F32"/>
    <property type="match status" value="1"/>
</dbReference>
<dbReference type="SUPFAM" id="SSF75005">
    <property type="entry name" value="Arabinanase/levansucrase/invertase"/>
    <property type="match status" value="1"/>
</dbReference>
<dbReference type="GO" id="GO:0005985">
    <property type="term" value="P:sucrose metabolic process"/>
    <property type="evidence" value="ECO:0007669"/>
    <property type="project" value="UniProtKB-UniPathway"/>
</dbReference>
<dbReference type="InterPro" id="IPR006232">
    <property type="entry name" value="Suc6P_hydrolase"/>
</dbReference>
<keyword evidence="13" id="KW-1185">Reference proteome</keyword>
<keyword evidence="5 8" id="KW-0378">Hydrolase</keyword>
<comment type="subcellular location">
    <subcellularLocation>
        <location evidence="9">Cytoplasm</location>
    </subcellularLocation>
</comment>
<accession>A0A1H3IKU4</accession>
<comment type="pathway">
    <text evidence="1 9">Glycan biosynthesis; sucrose metabolism.</text>
</comment>
<dbReference type="InterPro" id="IPR013148">
    <property type="entry name" value="Glyco_hydro_32_N"/>
</dbReference>
<dbReference type="GO" id="GO:0005737">
    <property type="term" value="C:cytoplasm"/>
    <property type="evidence" value="ECO:0007669"/>
    <property type="project" value="UniProtKB-SubCell"/>
</dbReference>
<comment type="function">
    <text evidence="9">Enables the bacterium to metabolize sucrose as a sole carbon source.</text>
</comment>
<evidence type="ECO:0000259" key="10">
    <source>
        <dbReference type="Pfam" id="PF00251"/>
    </source>
</evidence>
<dbReference type="SMART" id="SM00640">
    <property type="entry name" value="Glyco_32"/>
    <property type="match status" value="1"/>
</dbReference>